<keyword evidence="4" id="KW-0460">Magnesium</keyword>
<dbReference type="InterPro" id="IPR015797">
    <property type="entry name" value="NUDIX_hydrolase-like_dom_sf"/>
</dbReference>
<protein>
    <recommendedName>
        <fullName evidence="6">Nudix hydrolase domain-containing protein</fullName>
    </recommendedName>
</protein>
<evidence type="ECO:0000313" key="7">
    <source>
        <dbReference type="EMBL" id="KGE73453.1"/>
    </source>
</evidence>
<dbReference type="EMBL" id="JNUP01000027">
    <property type="protein sequence ID" value="KGE73453.1"/>
    <property type="molecule type" value="Genomic_DNA"/>
</dbReference>
<dbReference type="GO" id="GO:0035529">
    <property type="term" value="F:NADH pyrophosphatase activity"/>
    <property type="evidence" value="ECO:0007669"/>
    <property type="project" value="TreeGrafter"/>
</dbReference>
<dbReference type="Gene3D" id="3.90.79.10">
    <property type="entry name" value="Nucleoside Triphosphate Pyrophosphohydrolase"/>
    <property type="match status" value="1"/>
</dbReference>
<proteinExistence type="inferred from homology"/>
<dbReference type="PROSITE" id="PS51462">
    <property type="entry name" value="NUDIX"/>
    <property type="match status" value="1"/>
</dbReference>
<dbReference type="SUPFAM" id="SSF55811">
    <property type="entry name" value="Nudix"/>
    <property type="match status" value="1"/>
</dbReference>
<evidence type="ECO:0000259" key="6">
    <source>
        <dbReference type="PROSITE" id="PS51462"/>
    </source>
</evidence>
<dbReference type="PANTHER" id="PTHR42904:SF12">
    <property type="entry name" value="ADP-RIBOSE PYROPHOSPHATASE-RELATED"/>
    <property type="match status" value="1"/>
</dbReference>
<dbReference type="InterPro" id="IPR020476">
    <property type="entry name" value="Nudix_hydrolase"/>
</dbReference>
<comment type="similarity">
    <text evidence="5">Belongs to the Nudix hydrolase family.</text>
</comment>
<evidence type="ECO:0000256" key="2">
    <source>
        <dbReference type="ARBA" id="ARBA00022723"/>
    </source>
</evidence>
<dbReference type="GO" id="GO:0019677">
    <property type="term" value="P:NAD+ catabolic process"/>
    <property type="evidence" value="ECO:0007669"/>
    <property type="project" value="TreeGrafter"/>
</dbReference>
<dbReference type="Pfam" id="PF00293">
    <property type="entry name" value="NUDIX"/>
    <property type="match status" value="1"/>
</dbReference>
<evidence type="ECO:0000256" key="5">
    <source>
        <dbReference type="RuleBase" id="RU003476"/>
    </source>
</evidence>
<dbReference type="OrthoDB" id="9800077at2"/>
<dbReference type="InterPro" id="IPR050241">
    <property type="entry name" value="NAD-cap_RNA_hydrolase_NudC"/>
</dbReference>
<dbReference type="PRINTS" id="PR00502">
    <property type="entry name" value="NUDIXFAMILY"/>
</dbReference>
<dbReference type="PANTHER" id="PTHR42904">
    <property type="entry name" value="NUDIX HYDROLASE, NUDC SUBFAMILY"/>
    <property type="match status" value="1"/>
</dbReference>
<dbReference type="STRING" id="1480694.DC28_03460"/>
<dbReference type="PROSITE" id="PS00893">
    <property type="entry name" value="NUDIX_BOX"/>
    <property type="match status" value="1"/>
</dbReference>
<keyword evidence="2" id="KW-0479">Metal-binding</keyword>
<accession>A0A098R1A1</accession>
<keyword evidence="3 5" id="KW-0378">Hydrolase</keyword>
<dbReference type="CDD" id="cd04681">
    <property type="entry name" value="NUDIX_Hydrolase"/>
    <property type="match status" value="1"/>
</dbReference>
<dbReference type="GO" id="GO:0005829">
    <property type="term" value="C:cytosol"/>
    <property type="evidence" value="ECO:0007669"/>
    <property type="project" value="TreeGrafter"/>
</dbReference>
<dbReference type="InterPro" id="IPR020084">
    <property type="entry name" value="NUDIX_hydrolase_CS"/>
</dbReference>
<name>A0A098R1A1_9SPIO</name>
<sequence>MNTPDFTTHQNFRCCPNCGAPELSYQAPNRYNCPSCTFVFYQNNAAACGAILTHHGNILLLVRGKQPALGKLDLPGGFIDPGESAEEALQREIMEEIGLEARNLRYFSSAPNLYEYRGVRYPTCDLIFTGELPHPPRAIQESEISGWILEEPGRLDLDRIAFPSIRGALEGFLRGRTKGALR</sequence>
<dbReference type="GO" id="GO:0046872">
    <property type="term" value="F:metal ion binding"/>
    <property type="evidence" value="ECO:0007669"/>
    <property type="project" value="UniProtKB-KW"/>
</dbReference>
<reference evidence="7 8" key="1">
    <citation type="submission" date="2014-05" db="EMBL/GenBank/DDBJ databases">
        <title>De novo Genome Sequence of Spirocheata sp.</title>
        <authorList>
            <person name="Shivani Y."/>
            <person name="Subhash Y."/>
            <person name="Tushar L."/>
            <person name="Sasikala C."/>
            <person name="Ramana C.V."/>
        </authorList>
    </citation>
    <scope>NUCLEOTIDE SEQUENCE [LARGE SCALE GENOMIC DNA]</scope>
    <source>
        <strain evidence="7 8">JC230</strain>
    </source>
</reference>
<feature type="domain" description="Nudix hydrolase" evidence="6">
    <location>
        <begin position="43"/>
        <end position="173"/>
    </location>
</feature>
<comment type="caution">
    <text evidence="7">The sequence shown here is derived from an EMBL/GenBank/DDBJ whole genome shotgun (WGS) entry which is preliminary data.</text>
</comment>
<gene>
    <name evidence="7" type="ORF">DC28_03460</name>
</gene>
<comment type="cofactor">
    <cofactor evidence="1">
        <name>Mg(2+)</name>
        <dbReference type="ChEBI" id="CHEBI:18420"/>
    </cofactor>
</comment>
<evidence type="ECO:0000256" key="4">
    <source>
        <dbReference type="ARBA" id="ARBA00022842"/>
    </source>
</evidence>
<evidence type="ECO:0000256" key="1">
    <source>
        <dbReference type="ARBA" id="ARBA00001946"/>
    </source>
</evidence>
<keyword evidence="8" id="KW-1185">Reference proteome</keyword>
<dbReference type="RefSeq" id="WP_037545939.1">
    <property type="nucleotide sequence ID" value="NZ_JNUP01000027.1"/>
</dbReference>
<organism evidence="7 8">
    <name type="scientific">Spirochaeta lutea</name>
    <dbReference type="NCBI Taxonomy" id="1480694"/>
    <lineage>
        <taxon>Bacteria</taxon>
        <taxon>Pseudomonadati</taxon>
        <taxon>Spirochaetota</taxon>
        <taxon>Spirochaetia</taxon>
        <taxon>Spirochaetales</taxon>
        <taxon>Spirochaetaceae</taxon>
        <taxon>Spirochaeta</taxon>
    </lineage>
</organism>
<evidence type="ECO:0000313" key="8">
    <source>
        <dbReference type="Proteomes" id="UP000029692"/>
    </source>
</evidence>
<dbReference type="AlphaFoldDB" id="A0A098R1A1"/>
<dbReference type="GO" id="GO:0006742">
    <property type="term" value="P:NADP+ catabolic process"/>
    <property type="evidence" value="ECO:0007669"/>
    <property type="project" value="TreeGrafter"/>
</dbReference>
<dbReference type="Proteomes" id="UP000029692">
    <property type="component" value="Unassembled WGS sequence"/>
</dbReference>
<dbReference type="eggNOG" id="COG1051">
    <property type="taxonomic scope" value="Bacteria"/>
</dbReference>
<evidence type="ECO:0000256" key="3">
    <source>
        <dbReference type="ARBA" id="ARBA00022801"/>
    </source>
</evidence>
<dbReference type="InterPro" id="IPR000086">
    <property type="entry name" value="NUDIX_hydrolase_dom"/>
</dbReference>